<evidence type="ECO:0000313" key="4">
    <source>
        <dbReference type="Proteomes" id="UP000006352"/>
    </source>
</evidence>
<dbReference type="GeneID" id="24097817"/>
<dbReference type="OrthoDB" id="10031156at2759"/>
<dbReference type="SUPFAM" id="SSF55874">
    <property type="entry name" value="ATPase domain of HSP90 chaperone/DNA topoisomerase II/histidine kinase"/>
    <property type="match status" value="1"/>
</dbReference>
<dbReference type="PANTHER" id="PTHR47839:SF1">
    <property type="entry name" value="DOMAIN PROTEIN, PUTATIVE (AFU_ORTHOLOGUE AFUA_6G04830)-RELATED"/>
    <property type="match status" value="1"/>
</dbReference>
<feature type="region of interest" description="Disordered" evidence="1">
    <location>
        <begin position="1418"/>
        <end position="1561"/>
    </location>
</feature>
<dbReference type="PRINTS" id="PR00775">
    <property type="entry name" value="HEATSHOCK90"/>
</dbReference>
<gene>
    <name evidence="3" type="ORF">FIBRA_05020</name>
</gene>
<dbReference type="InParanoid" id="J4IAH2"/>
<dbReference type="InterPro" id="IPR020575">
    <property type="entry name" value="Hsp90_N"/>
</dbReference>
<dbReference type="Gene3D" id="3.30.565.10">
    <property type="entry name" value="Histidine kinase-like ATPase, C-terminal domain"/>
    <property type="match status" value="1"/>
</dbReference>
<dbReference type="EMBL" id="HE797095">
    <property type="protein sequence ID" value="CCM02906.1"/>
    <property type="molecule type" value="Genomic_DNA"/>
</dbReference>
<accession>J4IAH2</accession>
<proteinExistence type="predicted"/>
<evidence type="ECO:0000313" key="3">
    <source>
        <dbReference type="EMBL" id="CCM02906.1"/>
    </source>
</evidence>
<organism evidence="3 4">
    <name type="scientific">Fibroporia radiculosa</name>
    <dbReference type="NCBI Taxonomy" id="599839"/>
    <lineage>
        <taxon>Eukaryota</taxon>
        <taxon>Fungi</taxon>
        <taxon>Dikarya</taxon>
        <taxon>Basidiomycota</taxon>
        <taxon>Agaricomycotina</taxon>
        <taxon>Agaricomycetes</taxon>
        <taxon>Polyporales</taxon>
        <taxon>Fibroporiaceae</taxon>
        <taxon>Fibroporia</taxon>
    </lineage>
</organism>
<dbReference type="STRING" id="599839.J4IAH2"/>
<dbReference type="Proteomes" id="UP000006352">
    <property type="component" value="Unassembled WGS sequence"/>
</dbReference>
<dbReference type="Pfam" id="PF25794">
    <property type="entry name" value="SACS"/>
    <property type="match status" value="1"/>
</dbReference>
<dbReference type="Pfam" id="PF12449">
    <property type="entry name" value="DUF3684"/>
    <property type="match status" value="1"/>
</dbReference>
<evidence type="ECO:0000256" key="1">
    <source>
        <dbReference type="SAM" id="MobiDB-lite"/>
    </source>
</evidence>
<sequence length="1723" mass="193186">MPPKDMLWESGHDESVEVNQRALIDKVLARYSGEFTVFRELLQNSDDASAKSVEIHFETKDFLDKRGNNEEAYNAESSNEKKHELDQKAALVHQWTFRNDGMSFRDEDWNRLKKIAEGNPDEEKIGAFGVGFYSLFSVTEEPFVTSGGQWMGFYWKDKKDQLFARRGKLPSADTDVWTTFEMSLREPAPIPRAFDLTRFLASSLTFMTHLREVSVFLDDRRISRLNKNAGSPNSVGIPQGLKNLSLRGIMQVKDIQTTPLSIKTELIRWVYMSGSERKSTVVVSKPTPAVGSGSFFSSLFASLSGTSTPQRPVTPLQPVSANDADSTEIIESSVTLSVFTAEVMVKIDQKLRRELNRATKKNPPTSMRLELIYTGKDEYDASIEEDKKQPEMTGSVFQGLRADIEGVGAAKIFIGHATGQTTGIAGHIAARFIPTVERESIDLMDRTVAVWNEELLYVGGFLARAAYELEMANLRRLWNGAADSESLRVPSDTVQAWLRGRGLHLLKFFTFHHSTPSSLVSTKLEAAFFASAPNQPFPIISSTGIRNVVDVRIQDQVFSEFLKELPTLPEDVVNGAPKMISSLRSRGMIKEIEFMDVLHELRARPLSETEIVACFKWWLTMQSQSVPQNLVQIRSELLNAAVLILGDRDADDAKIVPMSAIQTLLNVRGMPGAIIPTDGPLPPHLLPVSISKQFDHSKLAAAFPWRELTLLDWLRYVTAPTVSALGVDYDFTSSPQWAERVLEVVSRAWQQLPRSTQQEVAALFQGKVCVPTSAGMRMPDESYFASAHIFRDLPMVLFPSGNQIKGPMEKVLVAIGVRQHVELQIVFNRMIKTGDWTIAELIKYLVAVQATLSSAEVDRLRMTAAFPKESNLDNNEKSARFKASELYEPIDTLRKLGLPIISWGDHPKWRSNSEEAKFLYSLGLRRYPPLPIILNLASNPDESVRSLALKYFLDNFATKYSDYDPTAFVDLSFVPAIKNGSSHMAKPSEVFSNGSWASLGFPVVDPSLQMDASSKLKIREHPPGAALVNLLKQSPPHAEADARTWFGILATRVSDFSKAQLEVLSRLPFVPVKTPGSDAAIRMLSPNQCYFSGDSNLQFHSRLFVFVDFGLQANQFLSACGTKHEPSVEEITKIMLENPRHFYDLAEGRDNYLIELRNIAVNFRLISPTTVARLKRSAILLGSRRVKKSSVAEKVRPSDRQDDLEEEDWDFEYDLVTPDRVVIADDSNLYQLFGSSIFTAPQEELIEGFYSQLGSKSLGTLVREEYSTGNEIKESRKAAEVRSLVLERLPLFLHEQPHTRRRITFDWLNDDRNFIVKMFGKLMVVKSLQFDGKPLRRTQESSAVAKRVGRGPIELWLAGRDQVDIVSTSMCRLLFESPKINDSLLFMTILSTDLRALKRRGYNVDRILRQQKAQREAQAEAAARSSALIPESRSQSPTLPGTLKAEEKHEISSAQTELAKLQLGTNDPLRNPPRASSTIRQSLDLWKRRFGAKPQPVKGSEDETNSLPAGKPGNVDNIPSPQIGIPPQITSELNMGPLEQTHQSKPQGDRNGSRSGVTPPSMIAHNVNLAINACKQEKSDRLQSRERMQMVEETLKEGYCDGSGESLDLVRVGDMGSVNFFVSKDISDAESLMAAKAESLARFIYVIQPLCEAYKLPMSSTHIYYDSVGHRIAFNRNASLFLNLRYFEAWHDESVQRGEMRDAQVSWSVVSVACRRVLTYVQL</sequence>
<reference evidence="3 4" key="1">
    <citation type="journal article" date="2012" name="Appl. Environ. Microbiol.">
        <title>Short-read sequencing for genomic analysis of the brown rot fungus Fibroporia radiculosa.</title>
        <authorList>
            <person name="Tang J.D."/>
            <person name="Perkins A.D."/>
            <person name="Sonstegard T.S."/>
            <person name="Schroeder S.G."/>
            <person name="Burgess S.C."/>
            <person name="Diehl S.V."/>
        </authorList>
    </citation>
    <scope>NUCLEOTIDE SEQUENCE [LARGE SCALE GENOMIC DNA]</scope>
    <source>
        <strain evidence="3 4">TFFH 294</strain>
    </source>
</reference>
<dbReference type="RefSeq" id="XP_012182189.1">
    <property type="nucleotide sequence ID" value="XM_012326799.1"/>
</dbReference>
<feature type="domain" description="Sacsin/Nov" evidence="2">
    <location>
        <begin position="23"/>
        <end position="149"/>
    </location>
</feature>
<dbReference type="NCBIfam" id="NF047352">
    <property type="entry name" value="P_loop_sacsin"/>
    <property type="match status" value="1"/>
</dbReference>
<feature type="compositionally biased region" description="Low complexity" evidence="1">
    <location>
        <begin position="1518"/>
        <end position="1529"/>
    </location>
</feature>
<dbReference type="InterPro" id="IPR058210">
    <property type="entry name" value="SACS/Nov_dom"/>
</dbReference>
<dbReference type="PANTHER" id="PTHR47839">
    <property type="entry name" value="DOMAIN PROTEIN, PUTATIVE (AFU_ORTHOLOGUE AFUA_6G04830)-RELATED"/>
    <property type="match status" value="1"/>
</dbReference>
<dbReference type="HOGENOM" id="CLU_001744_1_0_1"/>
<evidence type="ECO:0000259" key="2">
    <source>
        <dbReference type="Pfam" id="PF25794"/>
    </source>
</evidence>
<keyword evidence="4" id="KW-1185">Reference proteome</keyword>
<protein>
    <recommendedName>
        <fullName evidence="2">Sacsin/Nov domain-containing protein</fullName>
    </recommendedName>
</protein>
<dbReference type="InterPro" id="IPR036890">
    <property type="entry name" value="HATPase_C_sf"/>
</dbReference>
<dbReference type="InterPro" id="IPR022155">
    <property type="entry name" value="DUF3684"/>
</dbReference>
<name>J4IAH2_9APHY</name>